<dbReference type="InterPro" id="IPR000719">
    <property type="entry name" value="Prot_kinase_dom"/>
</dbReference>
<keyword evidence="3" id="KW-0808">Transferase</keyword>
<keyword evidence="3" id="KW-0430">Lectin</keyword>
<dbReference type="GO" id="GO:0004672">
    <property type="term" value="F:protein kinase activity"/>
    <property type="evidence" value="ECO:0007669"/>
    <property type="project" value="InterPro"/>
</dbReference>
<sequence>MYPNHLPNCLIFPWPTCTRCTVSITRGTPGYLTPEWLSFVITEKVDVYSFGIVLLEILCGRKNFNISQPEENDDRKSHGTDVVEMMKLASWCLQTVYRRRPSMSSVVKVLEGGMNVESNLDYNFTDPRIQRTSVTHEQELKILMPSFLSGPR</sequence>
<reference evidence="3 4" key="1">
    <citation type="journal article" date="2018" name="Mol. Plant">
        <title>The genome of Artemisia annua provides insight into the evolution of Asteraceae family and artemisinin biosynthesis.</title>
        <authorList>
            <person name="Shen Q."/>
            <person name="Zhang L."/>
            <person name="Liao Z."/>
            <person name="Wang S."/>
            <person name="Yan T."/>
            <person name="Shi P."/>
            <person name="Liu M."/>
            <person name="Fu X."/>
            <person name="Pan Q."/>
            <person name="Wang Y."/>
            <person name="Lv Z."/>
            <person name="Lu X."/>
            <person name="Zhang F."/>
            <person name="Jiang W."/>
            <person name="Ma Y."/>
            <person name="Chen M."/>
            <person name="Hao X."/>
            <person name="Li L."/>
            <person name="Tang Y."/>
            <person name="Lv G."/>
            <person name="Zhou Y."/>
            <person name="Sun X."/>
            <person name="Brodelius P.E."/>
            <person name="Rose J.K.C."/>
            <person name="Tang K."/>
        </authorList>
    </citation>
    <scope>NUCLEOTIDE SEQUENCE [LARGE SCALE GENOMIC DNA]</scope>
    <source>
        <strain evidence="4">cv. Huhao1</strain>
        <tissue evidence="3">Leaf</tissue>
    </source>
</reference>
<dbReference type="Gene3D" id="1.10.510.10">
    <property type="entry name" value="Transferase(Phosphotransferase) domain 1"/>
    <property type="match status" value="1"/>
</dbReference>
<dbReference type="EMBL" id="PKPP01004285">
    <property type="protein sequence ID" value="PWA65117.1"/>
    <property type="molecule type" value="Genomic_DNA"/>
</dbReference>
<dbReference type="PANTHER" id="PTHR47976:SF30">
    <property type="entry name" value="RECEPTOR-LIKE SERINE_THREONINE-PROTEIN KINASE"/>
    <property type="match status" value="1"/>
</dbReference>
<dbReference type="GO" id="GO:0030246">
    <property type="term" value="F:carbohydrate binding"/>
    <property type="evidence" value="ECO:0007669"/>
    <property type="project" value="UniProtKB-KW"/>
</dbReference>
<dbReference type="PANTHER" id="PTHR47976">
    <property type="entry name" value="G-TYPE LECTIN S-RECEPTOR-LIKE SERINE/THREONINE-PROTEIN KINASE SD2-5"/>
    <property type="match status" value="1"/>
</dbReference>
<evidence type="ECO:0000256" key="1">
    <source>
        <dbReference type="ARBA" id="ARBA00022729"/>
    </source>
</evidence>
<organism evidence="3 4">
    <name type="scientific">Artemisia annua</name>
    <name type="common">Sweet wormwood</name>
    <dbReference type="NCBI Taxonomy" id="35608"/>
    <lineage>
        <taxon>Eukaryota</taxon>
        <taxon>Viridiplantae</taxon>
        <taxon>Streptophyta</taxon>
        <taxon>Embryophyta</taxon>
        <taxon>Tracheophyta</taxon>
        <taxon>Spermatophyta</taxon>
        <taxon>Magnoliopsida</taxon>
        <taxon>eudicotyledons</taxon>
        <taxon>Gunneridae</taxon>
        <taxon>Pentapetalae</taxon>
        <taxon>asterids</taxon>
        <taxon>campanulids</taxon>
        <taxon>Asterales</taxon>
        <taxon>Asteraceae</taxon>
        <taxon>Asteroideae</taxon>
        <taxon>Anthemideae</taxon>
        <taxon>Artemisiinae</taxon>
        <taxon>Artemisia</taxon>
    </lineage>
</organism>
<dbReference type="PROSITE" id="PS50011">
    <property type="entry name" value="PROTEIN_KINASE_DOM"/>
    <property type="match status" value="1"/>
</dbReference>
<protein>
    <submittedName>
        <fullName evidence="3">Protein kinase-like domain, Concanavalin A-like lectin/glucanase domain protein</fullName>
    </submittedName>
</protein>
<dbReference type="OrthoDB" id="4062651at2759"/>
<dbReference type="SUPFAM" id="SSF56112">
    <property type="entry name" value="Protein kinase-like (PK-like)"/>
    <property type="match status" value="1"/>
</dbReference>
<proteinExistence type="predicted"/>
<dbReference type="STRING" id="35608.A0A2U1MV38"/>
<dbReference type="AlphaFoldDB" id="A0A2U1MV38"/>
<keyword evidence="3" id="KW-0418">Kinase</keyword>
<accession>A0A2U1MV38</accession>
<evidence type="ECO:0000313" key="4">
    <source>
        <dbReference type="Proteomes" id="UP000245207"/>
    </source>
</evidence>
<keyword evidence="4" id="KW-1185">Reference proteome</keyword>
<comment type="caution">
    <text evidence="3">The sequence shown here is derived from an EMBL/GenBank/DDBJ whole genome shotgun (WGS) entry which is preliminary data.</text>
</comment>
<dbReference type="InterPro" id="IPR011009">
    <property type="entry name" value="Kinase-like_dom_sf"/>
</dbReference>
<name>A0A2U1MV38_ARTAN</name>
<keyword evidence="1" id="KW-0732">Signal</keyword>
<dbReference type="Proteomes" id="UP000245207">
    <property type="component" value="Unassembled WGS sequence"/>
</dbReference>
<evidence type="ECO:0000259" key="2">
    <source>
        <dbReference type="PROSITE" id="PS50011"/>
    </source>
</evidence>
<dbReference type="GO" id="GO:0005524">
    <property type="term" value="F:ATP binding"/>
    <property type="evidence" value="ECO:0007669"/>
    <property type="project" value="InterPro"/>
</dbReference>
<dbReference type="Pfam" id="PF00069">
    <property type="entry name" value="Pkinase"/>
    <property type="match status" value="1"/>
</dbReference>
<dbReference type="InterPro" id="IPR051343">
    <property type="entry name" value="G-type_lectin_kinases/EP1-like"/>
</dbReference>
<feature type="domain" description="Protein kinase" evidence="2">
    <location>
        <begin position="1"/>
        <end position="120"/>
    </location>
</feature>
<evidence type="ECO:0000313" key="3">
    <source>
        <dbReference type="EMBL" id="PWA65117.1"/>
    </source>
</evidence>
<gene>
    <name evidence="3" type="ORF">CTI12_AA336500</name>
</gene>